<dbReference type="Pfam" id="PF00732">
    <property type="entry name" value="GMC_oxred_N"/>
    <property type="match status" value="1"/>
</dbReference>
<comment type="caution">
    <text evidence="5">The sequence shown here is derived from an EMBL/GenBank/DDBJ whole genome shotgun (WGS) entry which is preliminary data.</text>
</comment>
<dbReference type="Proteomes" id="UP000791440">
    <property type="component" value="Unassembled WGS sequence"/>
</dbReference>
<dbReference type="GO" id="GO:0050660">
    <property type="term" value="F:flavin adenine dinucleotide binding"/>
    <property type="evidence" value="ECO:0007669"/>
    <property type="project" value="InterPro"/>
</dbReference>
<feature type="domain" description="Glucose-methanol-choline oxidoreductase N-terminal" evidence="4">
    <location>
        <begin position="2"/>
        <end position="219"/>
    </location>
</feature>
<dbReference type="PANTHER" id="PTHR11552:SF147">
    <property type="entry name" value="CHOLINE DEHYDROGENASE, MITOCHONDRIAL"/>
    <property type="match status" value="1"/>
</dbReference>
<keyword evidence="2" id="KW-0285">Flavoprotein</keyword>
<accession>A0A921ZD78</accession>
<keyword evidence="3" id="KW-0274">FAD</keyword>
<keyword evidence="6" id="KW-1185">Reference proteome</keyword>
<evidence type="ECO:0000256" key="1">
    <source>
        <dbReference type="ARBA" id="ARBA00001974"/>
    </source>
</evidence>
<protein>
    <recommendedName>
        <fullName evidence="4">Glucose-methanol-choline oxidoreductase N-terminal domain-containing protein</fullName>
    </recommendedName>
</protein>
<dbReference type="InterPro" id="IPR012132">
    <property type="entry name" value="GMC_OxRdtase"/>
</dbReference>
<name>A0A921ZD78_MANSE</name>
<organism evidence="5 6">
    <name type="scientific">Manduca sexta</name>
    <name type="common">Tobacco hawkmoth</name>
    <name type="synonym">Tobacco hornworm</name>
    <dbReference type="NCBI Taxonomy" id="7130"/>
    <lineage>
        <taxon>Eukaryota</taxon>
        <taxon>Metazoa</taxon>
        <taxon>Ecdysozoa</taxon>
        <taxon>Arthropoda</taxon>
        <taxon>Hexapoda</taxon>
        <taxon>Insecta</taxon>
        <taxon>Pterygota</taxon>
        <taxon>Neoptera</taxon>
        <taxon>Endopterygota</taxon>
        <taxon>Lepidoptera</taxon>
        <taxon>Glossata</taxon>
        <taxon>Ditrysia</taxon>
        <taxon>Bombycoidea</taxon>
        <taxon>Sphingidae</taxon>
        <taxon>Sphinginae</taxon>
        <taxon>Sphingini</taxon>
        <taxon>Manduca</taxon>
    </lineage>
</organism>
<comment type="cofactor">
    <cofactor evidence="1">
        <name>FAD</name>
        <dbReference type="ChEBI" id="CHEBI:57692"/>
    </cofactor>
</comment>
<evidence type="ECO:0000313" key="6">
    <source>
        <dbReference type="Proteomes" id="UP000791440"/>
    </source>
</evidence>
<reference evidence="5" key="1">
    <citation type="journal article" date="2016" name="Insect Biochem. Mol. Biol.">
        <title>Multifaceted biological insights from a draft genome sequence of the tobacco hornworm moth, Manduca sexta.</title>
        <authorList>
            <person name="Kanost M.R."/>
            <person name="Arrese E.L."/>
            <person name="Cao X."/>
            <person name="Chen Y.R."/>
            <person name="Chellapilla S."/>
            <person name="Goldsmith M.R."/>
            <person name="Grosse-Wilde E."/>
            <person name="Heckel D.G."/>
            <person name="Herndon N."/>
            <person name="Jiang H."/>
            <person name="Papanicolaou A."/>
            <person name="Qu J."/>
            <person name="Soulages J.L."/>
            <person name="Vogel H."/>
            <person name="Walters J."/>
            <person name="Waterhouse R.M."/>
            <person name="Ahn S.J."/>
            <person name="Almeida F.C."/>
            <person name="An C."/>
            <person name="Aqrawi P."/>
            <person name="Bretschneider A."/>
            <person name="Bryant W.B."/>
            <person name="Bucks S."/>
            <person name="Chao H."/>
            <person name="Chevignon G."/>
            <person name="Christen J.M."/>
            <person name="Clarke D.F."/>
            <person name="Dittmer N.T."/>
            <person name="Ferguson L.C.F."/>
            <person name="Garavelou S."/>
            <person name="Gordon K.H.J."/>
            <person name="Gunaratna R.T."/>
            <person name="Han Y."/>
            <person name="Hauser F."/>
            <person name="He Y."/>
            <person name="Heidel-Fischer H."/>
            <person name="Hirsh A."/>
            <person name="Hu Y."/>
            <person name="Jiang H."/>
            <person name="Kalra D."/>
            <person name="Klinner C."/>
            <person name="Konig C."/>
            <person name="Kovar C."/>
            <person name="Kroll A.R."/>
            <person name="Kuwar S.S."/>
            <person name="Lee S.L."/>
            <person name="Lehman R."/>
            <person name="Li K."/>
            <person name="Li Z."/>
            <person name="Liang H."/>
            <person name="Lovelace S."/>
            <person name="Lu Z."/>
            <person name="Mansfield J.H."/>
            <person name="McCulloch K.J."/>
            <person name="Mathew T."/>
            <person name="Morton B."/>
            <person name="Muzny D.M."/>
            <person name="Neunemann D."/>
            <person name="Ongeri F."/>
            <person name="Pauchet Y."/>
            <person name="Pu L.L."/>
            <person name="Pyrousis I."/>
            <person name="Rao X.J."/>
            <person name="Redding A."/>
            <person name="Roesel C."/>
            <person name="Sanchez-Gracia A."/>
            <person name="Schaack S."/>
            <person name="Shukla A."/>
            <person name="Tetreau G."/>
            <person name="Wang Y."/>
            <person name="Xiong G.H."/>
            <person name="Traut W."/>
            <person name="Walsh T.K."/>
            <person name="Worley K.C."/>
            <person name="Wu D."/>
            <person name="Wu W."/>
            <person name="Wu Y.Q."/>
            <person name="Zhang X."/>
            <person name="Zou Z."/>
            <person name="Zucker H."/>
            <person name="Briscoe A.D."/>
            <person name="Burmester T."/>
            <person name="Clem R.J."/>
            <person name="Feyereisen R."/>
            <person name="Grimmelikhuijzen C.J.P."/>
            <person name="Hamodrakas S.J."/>
            <person name="Hansson B.S."/>
            <person name="Huguet E."/>
            <person name="Jermiin L.S."/>
            <person name="Lan Q."/>
            <person name="Lehman H.K."/>
            <person name="Lorenzen M."/>
            <person name="Merzendorfer H."/>
            <person name="Michalopoulos I."/>
            <person name="Morton D.B."/>
            <person name="Muthukrishnan S."/>
            <person name="Oakeshott J.G."/>
            <person name="Palmer W."/>
            <person name="Park Y."/>
            <person name="Passarelli A.L."/>
            <person name="Rozas J."/>
            <person name="Schwartz L.M."/>
            <person name="Smith W."/>
            <person name="Southgate A."/>
            <person name="Vilcinskas A."/>
            <person name="Vogt R."/>
            <person name="Wang P."/>
            <person name="Werren J."/>
            <person name="Yu X.Q."/>
            <person name="Zhou J.J."/>
            <person name="Brown S.J."/>
            <person name="Scherer S.E."/>
            <person name="Richards S."/>
            <person name="Blissard G.W."/>
        </authorList>
    </citation>
    <scope>NUCLEOTIDE SEQUENCE</scope>
</reference>
<dbReference type="EMBL" id="JH668496">
    <property type="protein sequence ID" value="KAG6455699.1"/>
    <property type="molecule type" value="Genomic_DNA"/>
</dbReference>
<evidence type="ECO:0000259" key="4">
    <source>
        <dbReference type="Pfam" id="PF00732"/>
    </source>
</evidence>
<sequence length="261" mass="28962">MLGGTSSMSYLMYSRGIPRDYNSWAALLGDDTWKWENVLPYFRKAESVAIPKILASDIDKDLYGTEGYFKVSVEKYDDDEKYFQTCNDMGYQEVPDLNENHPLGCSRMKIAIGDGARQSTARAYLTPIKDRPNLYVTKHTQVTKILFDGNKNAIGVEALTNDGKTMVYKSTKKVIVSAGAINSAKLLMLSGVGPKDQLQKHNIEVISELPVGENLQDHVSTILIHKTEKASGPPPPMNPYEYPAPTILSHLTLDKSQGQAD</sequence>
<proteinExistence type="predicted"/>
<dbReference type="InterPro" id="IPR000172">
    <property type="entry name" value="GMC_OxRdtase_N"/>
</dbReference>
<reference evidence="5" key="2">
    <citation type="submission" date="2020-12" db="EMBL/GenBank/DDBJ databases">
        <authorList>
            <person name="Kanost M."/>
        </authorList>
    </citation>
    <scope>NUCLEOTIDE SEQUENCE</scope>
</reference>
<evidence type="ECO:0000313" key="5">
    <source>
        <dbReference type="EMBL" id="KAG6455699.1"/>
    </source>
</evidence>
<evidence type="ECO:0000256" key="2">
    <source>
        <dbReference type="ARBA" id="ARBA00022630"/>
    </source>
</evidence>
<evidence type="ECO:0000256" key="3">
    <source>
        <dbReference type="ARBA" id="ARBA00022827"/>
    </source>
</evidence>
<dbReference type="AlphaFoldDB" id="A0A921ZD78"/>
<dbReference type="GO" id="GO:0016614">
    <property type="term" value="F:oxidoreductase activity, acting on CH-OH group of donors"/>
    <property type="evidence" value="ECO:0007669"/>
    <property type="project" value="InterPro"/>
</dbReference>
<dbReference type="PANTHER" id="PTHR11552">
    <property type="entry name" value="GLUCOSE-METHANOL-CHOLINE GMC OXIDOREDUCTASE"/>
    <property type="match status" value="1"/>
</dbReference>
<gene>
    <name evidence="5" type="ORF">O3G_MSEX009340</name>
</gene>